<organism evidence="1 2">
    <name type="scientific">Subtercola lobariae</name>
    <dbReference type="NCBI Taxonomy" id="1588641"/>
    <lineage>
        <taxon>Bacteria</taxon>
        <taxon>Bacillati</taxon>
        <taxon>Actinomycetota</taxon>
        <taxon>Actinomycetes</taxon>
        <taxon>Micrococcales</taxon>
        <taxon>Microbacteriaceae</taxon>
        <taxon>Subtercola</taxon>
    </lineage>
</organism>
<dbReference type="EMBL" id="BMGP01000003">
    <property type="protein sequence ID" value="GGF23546.1"/>
    <property type="molecule type" value="Genomic_DNA"/>
</dbReference>
<dbReference type="RefSeq" id="WP_188676674.1">
    <property type="nucleotide sequence ID" value="NZ_BMGP01000003.1"/>
</dbReference>
<evidence type="ECO:0000313" key="1">
    <source>
        <dbReference type="EMBL" id="GGF23546.1"/>
    </source>
</evidence>
<dbReference type="AlphaFoldDB" id="A0A917B651"/>
<sequence length="65" mass="7073">MKKVLWFSAGIAVGVVVAHQINQTAQGKKAFANLDAKVKDFSEAFSEGYRERESELRSALSGATK</sequence>
<keyword evidence="2" id="KW-1185">Reference proteome</keyword>
<name>A0A917B651_9MICO</name>
<evidence type="ECO:0000313" key="2">
    <source>
        <dbReference type="Proteomes" id="UP000598775"/>
    </source>
</evidence>
<gene>
    <name evidence="1" type="ORF">GCM10011399_16410</name>
</gene>
<dbReference type="Proteomes" id="UP000598775">
    <property type="component" value="Unassembled WGS sequence"/>
</dbReference>
<reference evidence="1 2" key="1">
    <citation type="journal article" date="2014" name="Int. J. Syst. Evol. Microbiol.">
        <title>Complete genome sequence of Corynebacterium casei LMG S-19264T (=DSM 44701T), isolated from a smear-ripened cheese.</title>
        <authorList>
            <consortium name="US DOE Joint Genome Institute (JGI-PGF)"/>
            <person name="Walter F."/>
            <person name="Albersmeier A."/>
            <person name="Kalinowski J."/>
            <person name="Ruckert C."/>
        </authorList>
    </citation>
    <scope>NUCLEOTIDE SEQUENCE [LARGE SCALE GENOMIC DNA]</scope>
    <source>
        <strain evidence="1 2">CGMCC 1.12976</strain>
    </source>
</reference>
<protein>
    <submittedName>
        <fullName evidence="1">Uncharacterized protein</fullName>
    </submittedName>
</protein>
<comment type="caution">
    <text evidence="1">The sequence shown here is derived from an EMBL/GenBank/DDBJ whole genome shotgun (WGS) entry which is preliminary data.</text>
</comment>
<proteinExistence type="predicted"/>
<accession>A0A917B651</accession>